<dbReference type="InterPro" id="IPR051851">
    <property type="entry name" value="EFR3_Homologs"/>
</dbReference>
<name>A0ABN8B820_CHISP</name>
<gene>
    <name evidence="1" type="ORF">CHILSU_LOCUS5414</name>
</gene>
<protein>
    <submittedName>
        <fullName evidence="1">Uncharacterized protein</fullName>
    </submittedName>
</protein>
<dbReference type="PANTHER" id="PTHR12444:SF9">
    <property type="entry name" value="AGAP013133-PA"/>
    <property type="match status" value="1"/>
</dbReference>
<sequence length="553" mass="64826">MQRFKLGRRISLRLGINDKICFSHKLSSPLNGPQLQEKINDLHDYYVPMDLNSDYKQRKVTAIKKLNYILNNSNRHSLQDSEYEELLLCSLTLVYYFGMKLKISMLTSKYWHWCGKRLFLKAESAFQRTMDLLQPELNEPAMKITLAFFSEVDLWPFENFVSQILEVVLYFSGGKTMIFNLMLTDIHCVLFRDVKSARHRMRVLYELLKSDNWIIDKQKLLPFVTRLLDFFAQSITNNDRVTAYGYLRKGFEVCLRRIFVRVENKHRVMIITTMLNWFSLVDMNDDDILEFSNLLDHAADLCKVGNYSDSFQPGLIEHILHNLVGSVKDSYSLVGSRLLQRLFDRQHNALYLVVPTLYYDFQQVQLKIGKYDSGDKLFLLQHRDDLHENILKAIKNHCCNSVNLKSVFSLICCITLEVPCDLSAAMIACMAMAIQDFALNGENLTANSRYWMHAIVISVMSLICWVHKAPVLYRYVNQIIERRAKEAPQLNPPLLHAYKLGHHHVTWNKPTLFFEDWELRYALWKHFQDIRPSLLKQNREKIGKKVPAMDLMN</sequence>
<reference evidence="1" key="1">
    <citation type="submission" date="2021-12" db="EMBL/GenBank/DDBJ databases">
        <authorList>
            <person name="King R."/>
        </authorList>
    </citation>
    <scope>NUCLEOTIDE SEQUENCE</scope>
</reference>
<dbReference type="PANTHER" id="PTHR12444">
    <property type="entry name" value="PROTEIN EFR3 HOMOLOG CMP44E"/>
    <property type="match status" value="1"/>
</dbReference>
<organism evidence="1 2">
    <name type="scientific">Chilo suppressalis</name>
    <name type="common">Asiatic rice borer moth</name>
    <dbReference type="NCBI Taxonomy" id="168631"/>
    <lineage>
        <taxon>Eukaryota</taxon>
        <taxon>Metazoa</taxon>
        <taxon>Ecdysozoa</taxon>
        <taxon>Arthropoda</taxon>
        <taxon>Hexapoda</taxon>
        <taxon>Insecta</taxon>
        <taxon>Pterygota</taxon>
        <taxon>Neoptera</taxon>
        <taxon>Endopterygota</taxon>
        <taxon>Lepidoptera</taxon>
        <taxon>Glossata</taxon>
        <taxon>Ditrysia</taxon>
        <taxon>Pyraloidea</taxon>
        <taxon>Crambidae</taxon>
        <taxon>Crambinae</taxon>
        <taxon>Chilo</taxon>
    </lineage>
</organism>
<evidence type="ECO:0000313" key="2">
    <source>
        <dbReference type="Proteomes" id="UP001153292"/>
    </source>
</evidence>
<dbReference type="EMBL" id="OU963895">
    <property type="protein sequence ID" value="CAH0402175.1"/>
    <property type="molecule type" value="Genomic_DNA"/>
</dbReference>
<accession>A0ABN8B820</accession>
<dbReference type="Proteomes" id="UP001153292">
    <property type="component" value="Chromosome 2"/>
</dbReference>
<proteinExistence type="predicted"/>
<keyword evidence="2" id="KW-1185">Reference proteome</keyword>
<evidence type="ECO:0000313" key="1">
    <source>
        <dbReference type="EMBL" id="CAH0402175.1"/>
    </source>
</evidence>